<accession>A0A8D1G8C8</accession>
<sequence length="107" mass="11771">MAEEEAASATTEKAIRIQRVFINLLDSYSSRNIGKFLSNCVLGASLEDITEEEEEEDEYKSTILDASLAKLKEGTFQIVGTLSKPESPRPDFAMETYCVSAGRAQEG</sequence>
<proteinExistence type="predicted"/>
<evidence type="ECO:0008006" key="3">
    <source>
        <dbReference type="Google" id="ProtNLM"/>
    </source>
</evidence>
<evidence type="ECO:0000313" key="2">
    <source>
        <dbReference type="Proteomes" id="UP000694722"/>
    </source>
</evidence>
<dbReference type="Proteomes" id="UP000694722">
    <property type="component" value="Unplaced"/>
</dbReference>
<dbReference type="Ensembl" id="ENSSSCT00040100887.1">
    <property type="protein sequence ID" value="ENSSSCP00040045381.1"/>
    <property type="gene ID" value="ENSSSCG00040073169.1"/>
</dbReference>
<evidence type="ECO:0000313" key="1">
    <source>
        <dbReference type="Ensembl" id="ENSSSCP00040045381.1"/>
    </source>
</evidence>
<protein>
    <recommendedName>
        <fullName evidence="3">Adenylate kinase 7</fullName>
    </recommendedName>
</protein>
<reference evidence="1" key="1">
    <citation type="submission" date="2025-08" db="UniProtKB">
        <authorList>
            <consortium name="Ensembl"/>
        </authorList>
    </citation>
    <scope>IDENTIFICATION</scope>
</reference>
<dbReference type="AlphaFoldDB" id="A0A8D1G8C8"/>
<name>A0A8D1G8C8_PIG</name>
<organism evidence="1 2">
    <name type="scientific">Sus scrofa</name>
    <name type="common">Pig</name>
    <dbReference type="NCBI Taxonomy" id="9823"/>
    <lineage>
        <taxon>Eukaryota</taxon>
        <taxon>Metazoa</taxon>
        <taxon>Chordata</taxon>
        <taxon>Craniata</taxon>
        <taxon>Vertebrata</taxon>
        <taxon>Euteleostomi</taxon>
        <taxon>Mammalia</taxon>
        <taxon>Eutheria</taxon>
        <taxon>Laurasiatheria</taxon>
        <taxon>Artiodactyla</taxon>
        <taxon>Suina</taxon>
        <taxon>Suidae</taxon>
        <taxon>Sus</taxon>
    </lineage>
</organism>